<dbReference type="InterPro" id="IPR000276">
    <property type="entry name" value="GPCR_Rhodpsn"/>
</dbReference>
<dbReference type="Gene3D" id="1.20.1070.10">
    <property type="entry name" value="Rhodopsin 7-helix transmembrane proteins"/>
    <property type="match status" value="1"/>
</dbReference>
<dbReference type="Pfam" id="PF00001">
    <property type="entry name" value="7tm_1"/>
    <property type="match status" value="1"/>
</dbReference>
<keyword evidence="4 10" id="KW-0812">Transmembrane</keyword>
<dbReference type="GO" id="GO:0004930">
    <property type="term" value="F:G protein-coupled receptor activity"/>
    <property type="evidence" value="ECO:0007669"/>
    <property type="project" value="UniProtKB-KW"/>
</dbReference>
<evidence type="ECO:0000256" key="1">
    <source>
        <dbReference type="ARBA" id="ARBA00004651"/>
    </source>
</evidence>
<gene>
    <name evidence="12" type="ORF">B4U79_02844</name>
</gene>
<dbReference type="SUPFAM" id="SSF81321">
    <property type="entry name" value="Family A G protein-coupled receptor-like"/>
    <property type="match status" value="1"/>
</dbReference>
<keyword evidence="3" id="KW-1003">Cell membrane</keyword>
<keyword evidence="8 12" id="KW-0675">Receptor</keyword>
<keyword evidence="7 10" id="KW-0472">Membrane</keyword>
<feature type="transmembrane region" description="Helical" evidence="10">
    <location>
        <begin position="187"/>
        <end position="207"/>
    </location>
</feature>
<feature type="domain" description="G-protein coupled receptors family 1 profile" evidence="11">
    <location>
        <begin position="37"/>
        <end position="301"/>
    </location>
</feature>
<keyword evidence="5 10" id="KW-1133">Transmembrane helix</keyword>
<dbReference type="SMART" id="SM01381">
    <property type="entry name" value="7TM_GPCR_Srsx"/>
    <property type="match status" value="1"/>
</dbReference>
<dbReference type="OrthoDB" id="10044919at2759"/>
<evidence type="ECO:0000256" key="7">
    <source>
        <dbReference type="ARBA" id="ARBA00023136"/>
    </source>
</evidence>
<feature type="transmembrane region" description="Helical" evidence="10">
    <location>
        <begin position="60"/>
        <end position="80"/>
    </location>
</feature>
<feature type="transmembrane region" description="Helical" evidence="10">
    <location>
        <begin position="138"/>
        <end position="159"/>
    </location>
</feature>
<evidence type="ECO:0000256" key="10">
    <source>
        <dbReference type="SAM" id="Phobius"/>
    </source>
</evidence>
<proteinExistence type="inferred from homology"/>
<accession>A0A3S3P8F5</accession>
<keyword evidence="6" id="KW-0297">G-protein coupled receptor</keyword>
<evidence type="ECO:0000256" key="2">
    <source>
        <dbReference type="ARBA" id="ARBA00010663"/>
    </source>
</evidence>
<evidence type="ECO:0000256" key="9">
    <source>
        <dbReference type="ARBA" id="ARBA00023224"/>
    </source>
</evidence>
<comment type="caution">
    <text evidence="12">The sequence shown here is derived from an EMBL/GenBank/DDBJ whole genome shotgun (WGS) entry which is preliminary data.</text>
</comment>
<evidence type="ECO:0000313" key="12">
    <source>
        <dbReference type="EMBL" id="RWS03304.1"/>
    </source>
</evidence>
<dbReference type="GO" id="GO:0005886">
    <property type="term" value="C:plasma membrane"/>
    <property type="evidence" value="ECO:0007669"/>
    <property type="project" value="UniProtKB-SubCell"/>
</dbReference>
<evidence type="ECO:0000313" key="13">
    <source>
        <dbReference type="Proteomes" id="UP000285301"/>
    </source>
</evidence>
<evidence type="ECO:0000256" key="5">
    <source>
        <dbReference type="ARBA" id="ARBA00022989"/>
    </source>
</evidence>
<comment type="subcellular location">
    <subcellularLocation>
        <location evidence="1">Cell membrane</location>
        <topology evidence="1">Multi-pass membrane protein</topology>
    </subcellularLocation>
</comment>
<feature type="transmembrane region" description="Helical" evidence="10">
    <location>
        <begin position="100"/>
        <end position="126"/>
    </location>
</feature>
<dbReference type="PANTHER" id="PTHR24228:SF74">
    <property type="entry name" value="G-PROTEIN COUPLED RECEPTORS FAMILY 1 PROFILE DOMAIN-CONTAINING PROTEIN"/>
    <property type="match status" value="1"/>
</dbReference>
<dbReference type="EMBL" id="NCKU01006631">
    <property type="protein sequence ID" value="RWS03304.1"/>
    <property type="molecule type" value="Genomic_DNA"/>
</dbReference>
<evidence type="ECO:0000256" key="6">
    <source>
        <dbReference type="ARBA" id="ARBA00023040"/>
    </source>
</evidence>
<name>A0A3S3P8F5_9ACAR</name>
<dbReference type="InterPro" id="IPR017452">
    <property type="entry name" value="GPCR_Rhodpsn_7TM"/>
</dbReference>
<reference evidence="12 13" key="1">
    <citation type="journal article" date="2018" name="Gigascience">
        <title>Genomes of trombidid mites reveal novel predicted allergens and laterally-transferred genes associated with secondary metabolism.</title>
        <authorList>
            <person name="Dong X."/>
            <person name="Chaisiri K."/>
            <person name="Xia D."/>
            <person name="Armstrong S.D."/>
            <person name="Fang Y."/>
            <person name="Donnelly M.J."/>
            <person name="Kadowaki T."/>
            <person name="McGarry J.W."/>
            <person name="Darby A.C."/>
            <person name="Makepeace B.L."/>
        </authorList>
    </citation>
    <scope>NUCLEOTIDE SEQUENCE [LARGE SCALE GENOMIC DNA]</scope>
    <source>
        <strain evidence="12">UoL-WK</strain>
    </source>
</reference>
<feature type="transmembrane region" description="Helical" evidence="10">
    <location>
        <begin position="20"/>
        <end position="48"/>
    </location>
</feature>
<keyword evidence="13" id="KW-1185">Reference proteome</keyword>
<dbReference type="PRINTS" id="PR00237">
    <property type="entry name" value="GPCRRHODOPSN"/>
</dbReference>
<feature type="transmembrane region" description="Helical" evidence="10">
    <location>
        <begin position="232"/>
        <end position="252"/>
    </location>
</feature>
<protein>
    <submittedName>
        <fullName evidence="12">7 transmembrane receptor (Rhodopsin family)-like protein 11</fullName>
    </submittedName>
</protein>
<feature type="transmembrane region" description="Helical" evidence="10">
    <location>
        <begin position="281"/>
        <end position="304"/>
    </location>
</feature>
<keyword evidence="9" id="KW-0807">Transducer</keyword>
<dbReference type="STRING" id="1965070.A0A3S3P8F5"/>
<evidence type="ECO:0000256" key="8">
    <source>
        <dbReference type="ARBA" id="ARBA00023170"/>
    </source>
</evidence>
<evidence type="ECO:0000259" key="11">
    <source>
        <dbReference type="PROSITE" id="PS50262"/>
    </source>
</evidence>
<dbReference type="AlphaFoldDB" id="A0A3S3P8F5"/>
<sequence length="341" mass="38867">MQNETIVDYECSSAIPRGAAIYGFIWSLLVIAIGIPGNLLTVIALVRCAPKLLKHATTKFVINLAIADLIFCTFNLPMTSIRFLTCSWPFGDILCQLYPFFFYGNVAVSLMTITCITIDRLIMIAFQDYYKKIYKPSIIWMMIVFCWLFSFGLMSLPLFRMWGRMGLDNDTFSCTILKENGCSPKKFLFLIGFLIPCLAIGVCYAIIWRKVRLQANNSLAANRKTSQRDIKLTKLIVVIFFVFLLCFAPNLVSNVLLTKKRQAFPMLKLLKIETIANRLPYLQVTASALSWFNACVNPLIYFLMNRQYRNAFQRLLKPTFASIVTSSMRSNAYNESTISSS</sequence>
<evidence type="ECO:0000256" key="4">
    <source>
        <dbReference type="ARBA" id="ARBA00022692"/>
    </source>
</evidence>
<evidence type="ECO:0000256" key="3">
    <source>
        <dbReference type="ARBA" id="ARBA00022475"/>
    </source>
</evidence>
<dbReference type="PROSITE" id="PS50262">
    <property type="entry name" value="G_PROTEIN_RECEP_F1_2"/>
    <property type="match status" value="1"/>
</dbReference>
<comment type="similarity">
    <text evidence="2">Belongs to the G-protein coupled receptor 1 family.</text>
</comment>
<organism evidence="12 13">
    <name type="scientific">Dinothrombium tinctorium</name>
    <dbReference type="NCBI Taxonomy" id="1965070"/>
    <lineage>
        <taxon>Eukaryota</taxon>
        <taxon>Metazoa</taxon>
        <taxon>Ecdysozoa</taxon>
        <taxon>Arthropoda</taxon>
        <taxon>Chelicerata</taxon>
        <taxon>Arachnida</taxon>
        <taxon>Acari</taxon>
        <taxon>Acariformes</taxon>
        <taxon>Trombidiformes</taxon>
        <taxon>Prostigmata</taxon>
        <taxon>Anystina</taxon>
        <taxon>Parasitengona</taxon>
        <taxon>Trombidioidea</taxon>
        <taxon>Trombidiidae</taxon>
        <taxon>Dinothrombium</taxon>
    </lineage>
</organism>
<dbReference type="Proteomes" id="UP000285301">
    <property type="component" value="Unassembled WGS sequence"/>
</dbReference>
<dbReference type="PANTHER" id="PTHR24228">
    <property type="entry name" value="B2 BRADYKININ RECEPTOR/ANGIOTENSIN II RECEPTOR"/>
    <property type="match status" value="1"/>
</dbReference>